<protein>
    <recommendedName>
        <fullName evidence="3">cyclic pyranopterin monophosphate synthase</fullName>
        <ecNumber evidence="3">4.6.1.17</ecNumber>
    </recommendedName>
</protein>
<dbReference type="RefSeq" id="WP_121009881.1">
    <property type="nucleotide sequence ID" value="NZ_RCCJ01000001.1"/>
</dbReference>
<comment type="catalytic activity">
    <reaction evidence="1">
        <text>(8S)-3',8-cyclo-7,8-dihydroguanosine 5'-triphosphate = cyclic pyranopterin phosphate + diphosphate</text>
        <dbReference type="Rhea" id="RHEA:49580"/>
        <dbReference type="ChEBI" id="CHEBI:33019"/>
        <dbReference type="ChEBI" id="CHEBI:59648"/>
        <dbReference type="ChEBI" id="CHEBI:131766"/>
        <dbReference type="EC" id="4.6.1.17"/>
    </reaction>
</comment>
<evidence type="ECO:0000256" key="4">
    <source>
        <dbReference type="ARBA" id="ARBA00023150"/>
    </source>
</evidence>
<comment type="function">
    <text evidence="6">Catalyzes the conversion of (8S)-3',8-cyclo-7,8-dihydroguanosine 5'-triphosphate to cyclic pyranopterin monophosphate (cPMP).</text>
</comment>
<dbReference type="SUPFAM" id="SSF55040">
    <property type="entry name" value="Molybdenum cofactor biosynthesis protein C, MoaC"/>
    <property type="match status" value="1"/>
</dbReference>
<dbReference type="GO" id="GO:0006777">
    <property type="term" value="P:Mo-molybdopterin cofactor biosynthetic process"/>
    <property type="evidence" value="ECO:0007669"/>
    <property type="project" value="UniProtKB-KW"/>
</dbReference>
<dbReference type="InterPro" id="IPR023045">
    <property type="entry name" value="MoaC"/>
</dbReference>
<evidence type="ECO:0000256" key="5">
    <source>
        <dbReference type="ARBA" id="ARBA00023239"/>
    </source>
</evidence>
<name>A0A497XQ24_9AQUI</name>
<dbReference type="GO" id="GO:0061799">
    <property type="term" value="F:cyclic pyranopterin monophosphate synthase activity"/>
    <property type="evidence" value="ECO:0007669"/>
    <property type="project" value="UniProtKB-EC"/>
</dbReference>
<evidence type="ECO:0000256" key="3">
    <source>
        <dbReference type="ARBA" id="ARBA00012575"/>
    </source>
</evidence>
<gene>
    <name evidence="8" type="ORF">BCF55_0642</name>
</gene>
<reference evidence="8 9" key="1">
    <citation type="submission" date="2018-10" db="EMBL/GenBank/DDBJ databases">
        <title>Genomic Encyclopedia of Archaeal and Bacterial Type Strains, Phase II (KMG-II): from individual species to whole genera.</title>
        <authorList>
            <person name="Goeker M."/>
        </authorList>
    </citation>
    <scope>NUCLEOTIDE SEQUENCE [LARGE SCALE GENOMIC DNA]</scope>
    <source>
        <strain evidence="8 9">DSM 16510</strain>
    </source>
</reference>
<evidence type="ECO:0000256" key="2">
    <source>
        <dbReference type="ARBA" id="ARBA00005046"/>
    </source>
</evidence>
<dbReference type="InterPro" id="IPR002820">
    <property type="entry name" value="Mopterin_CF_biosynth-C_dom"/>
</dbReference>
<keyword evidence="5" id="KW-0456">Lyase</keyword>
<dbReference type="Pfam" id="PF01967">
    <property type="entry name" value="MoaC"/>
    <property type="match status" value="1"/>
</dbReference>
<keyword evidence="4" id="KW-0501">Molybdenum cofactor biosynthesis</keyword>
<dbReference type="NCBIfam" id="TIGR00581">
    <property type="entry name" value="moaC"/>
    <property type="match status" value="1"/>
</dbReference>
<evidence type="ECO:0000256" key="1">
    <source>
        <dbReference type="ARBA" id="ARBA00001637"/>
    </source>
</evidence>
<dbReference type="EC" id="4.6.1.17" evidence="3"/>
<sequence length="252" mass="27812">MRTIDVGGKFDTLRRASAYGRIRLSPDTIKLIRDKKLPKGDLIEATKLTGIFGAKRTGEILPFCHPISLDFVEVGVKVNDNSIEVFSTVSGIARTGYEMEALTAVSTALLNVYDMCKGVDDSMVIEEIRLTEKSGGKSDWKRDLSGVKVNVLSQKEELKKLALSYLIELGAQESKDAQVLVVIGEPFNIEEELKALECVIALYDFRNSPNLIGEEIKVGRDDKGTLVILLPGREEKVRLFFETFGGIIGSLL</sequence>
<keyword evidence="9" id="KW-1185">Reference proteome</keyword>
<evidence type="ECO:0000313" key="9">
    <source>
        <dbReference type="Proteomes" id="UP000267841"/>
    </source>
</evidence>
<dbReference type="InterPro" id="IPR047594">
    <property type="entry name" value="MoaC_bact/euk"/>
</dbReference>
<dbReference type="InterPro" id="IPR036522">
    <property type="entry name" value="MoaC_sf"/>
</dbReference>
<dbReference type="UniPathway" id="UPA00344"/>
<dbReference type="OrthoDB" id="9794429at2"/>
<comment type="pathway">
    <text evidence="2">Cofactor biosynthesis; molybdopterin biosynthesis.</text>
</comment>
<dbReference type="AlphaFoldDB" id="A0A497XQ24"/>
<comment type="caution">
    <text evidence="8">The sequence shown here is derived from an EMBL/GenBank/DDBJ whole genome shotgun (WGS) entry which is preliminary data.</text>
</comment>
<feature type="domain" description="Molybdopterin cofactor biosynthesis C (MoaC)" evidence="7">
    <location>
        <begin position="4"/>
        <end position="136"/>
    </location>
</feature>
<accession>A0A497XQ24</accession>
<organism evidence="8 9">
    <name type="scientific">Hydrogenivirga caldilitoris</name>
    <dbReference type="NCBI Taxonomy" id="246264"/>
    <lineage>
        <taxon>Bacteria</taxon>
        <taxon>Pseudomonadati</taxon>
        <taxon>Aquificota</taxon>
        <taxon>Aquificia</taxon>
        <taxon>Aquificales</taxon>
        <taxon>Aquificaceae</taxon>
        <taxon>Hydrogenivirga</taxon>
    </lineage>
</organism>
<dbReference type="EMBL" id="RCCJ01000001">
    <property type="protein sequence ID" value="RLJ70371.1"/>
    <property type="molecule type" value="Genomic_DNA"/>
</dbReference>
<dbReference type="Proteomes" id="UP000267841">
    <property type="component" value="Unassembled WGS sequence"/>
</dbReference>
<evidence type="ECO:0000313" key="8">
    <source>
        <dbReference type="EMBL" id="RLJ70371.1"/>
    </source>
</evidence>
<proteinExistence type="predicted"/>
<dbReference type="CDD" id="cd01420">
    <property type="entry name" value="MoaC_PE"/>
    <property type="match status" value="1"/>
</dbReference>
<evidence type="ECO:0000256" key="6">
    <source>
        <dbReference type="ARBA" id="ARBA00055087"/>
    </source>
</evidence>
<dbReference type="Gene3D" id="3.30.70.640">
    <property type="entry name" value="Molybdopterin cofactor biosynthesis C (MoaC) domain"/>
    <property type="match status" value="1"/>
</dbReference>
<evidence type="ECO:0000259" key="7">
    <source>
        <dbReference type="Pfam" id="PF01967"/>
    </source>
</evidence>